<proteinExistence type="inferred from homology"/>
<feature type="domain" description="HAMP" evidence="9">
    <location>
        <begin position="315"/>
        <end position="367"/>
    </location>
</feature>
<feature type="domain" description="HAMP" evidence="9">
    <location>
        <begin position="220"/>
        <end position="272"/>
    </location>
</feature>
<dbReference type="CDD" id="cd06225">
    <property type="entry name" value="HAMP"/>
    <property type="match status" value="2"/>
</dbReference>
<dbReference type="GO" id="GO:0004888">
    <property type="term" value="F:transmembrane signaling receptor activity"/>
    <property type="evidence" value="ECO:0007669"/>
    <property type="project" value="InterPro"/>
</dbReference>
<dbReference type="Pfam" id="PF12729">
    <property type="entry name" value="4HB_MCP_1"/>
    <property type="match status" value="1"/>
</dbReference>
<dbReference type="InterPro" id="IPR004090">
    <property type="entry name" value="Chemotax_Me-accpt_rcpt"/>
</dbReference>
<dbReference type="KEGG" id="gms:SOIL9_71710"/>
<dbReference type="PROSITE" id="PS50885">
    <property type="entry name" value="HAMP"/>
    <property type="match status" value="2"/>
</dbReference>
<feature type="compositionally biased region" description="Polar residues" evidence="6">
    <location>
        <begin position="381"/>
        <end position="397"/>
    </location>
</feature>
<evidence type="ECO:0000256" key="4">
    <source>
        <dbReference type="PROSITE-ProRule" id="PRU00284"/>
    </source>
</evidence>
<dbReference type="PANTHER" id="PTHR43531:SF14">
    <property type="entry name" value="METHYL-ACCEPTING CHEMOTAXIS PROTEIN I-RELATED"/>
    <property type="match status" value="1"/>
</dbReference>
<keyword evidence="7" id="KW-0812">Transmembrane</keyword>
<dbReference type="EMBL" id="LR593886">
    <property type="protein sequence ID" value="VTS03474.1"/>
    <property type="molecule type" value="Genomic_DNA"/>
</dbReference>
<dbReference type="GO" id="GO:0005886">
    <property type="term" value="C:plasma membrane"/>
    <property type="evidence" value="ECO:0007669"/>
    <property type="project" value="TreeGrafter"/>
</dbReference>
<dbReference type="Gene3D" id="6.10.340.10">
    <property type="match status" value="1"/>
</dbReference>
<keyword evidence="5" id="KW-0175">Coiled coil</keyword>
<feature type="domain" description="Methyl-accepting transducer" evidence="8">
    <location>
        <begin position="372"/>
        <end position="601"/>
    </location>
</feature>
<dbReference type="PROSITE" id="PS50111">
    <property type="entry name" value="CHEMOTAXIS_TRANSDUC_2"/>
    <property type="match status" value="1"/>
</dbReference>
<keyword evidence="2" id="KW-0488">Methylation</keyword>
<feature type="coiled-coil region" evidence="5">
    <location>
        <begin position="161"/>
        <end position="188"/>
    </location>
</feature>
<evidence type="ECO:0000259" key="9">
    <source>
        <dbReference type="PROSITE" id="PS50885"/>
    </source>
</evidence>
<dbReference type="GO" id="GO:0007165">
    <property type="term" value="P:signal transduction"/>
    <property type="evidence" value="ECO:0007669"/>
    <property type="project" value="UniProtKB-KW"/>
</dbReference>
<sequence length="670" mass="71340">MPESLLTALMKFRIGPRLIAGFLALAAGAAFLGYTALGALSQIREFQMNAATDLVPGLVNLDKIRAGALQSQRAERGLVLFGQVGDEPNYRSVRANLDAGLKSIEEGLKGYGSSPMTPKEATNWKDLQAAFADWKRDQEDVVACSERREFKKAQDAVARELKTAARLNQTLQEQIKIQEETAKEQETQANSTYASARFTLFTTIAVCVVVSIGLGLVLSASVTGPLGKTVSVLEGVAKGDLSKRAEIDSQDEVGRLAAALNTAIAALVAAKEAEHAQVEKDRLRAEREAAEVRERAEREAAETRKRAEHELARATELQRKIGSVTTSVTALAAGDFTQEVPNLGTDEVGQMASALNKAVVSVRTALEGVREVSEQLADASGQLSSASDEISTGAQEQASSLEETASTLEEITATVRQNSDSAQQARQLASTSRDIAEKGGRVVGNAVEAMSEINQSSKKIADIITTIDEIAFQTNLLALNAAVEAARAGEQGRGFAVVASEVRNLAQRSATAAKEIKSLIEDSVKKVDAGTELVNQSGSTLGDIVTSVKRVTDIITEIAAAGKEQSTGIEQVNKAVSQMDSVTQRNASQTEEMSATAQTLTDQASQLRDLIARFKLSEHGHPTPRTTHRTKAPATKPRPAVAKALKSGHANGNGRKHELDQLGGDGFTEF</sequence>
<dbReference type="InterPro" id="IPR004089">
    <property type="entry name" value="MCPsignal_dom"/>
</dbReference>
<feature type="coiled-coil region" evidence="5">
    <location>
        <begin position="268"/>
        <end position="320"/>
    </location>
</feature>
<evidence type="ECO:0000256" key="7">
    <source>
        <dbReference type="SAM" id="Phobius"/>
    </source>
</evidence>
<feature type="transmembrane region" description="Helical" evidence="7">
    <location>
        <begin position="20"/>
        <end position="40"/>
    </location>
</feature>
<keyword evidence="4" id="KW-0807">Transducer</keyword>
<organism evidence="10 11">
    <name type="scientific">Gemmata massiliana</name>
    <dbReference type="NCBI Taxonomy" id="1210884"/>
    <lineage>
        <taxon>Bacteria</taxon>
        <taxon>Pseudomonadati</taxon>
        <taxon>Planctomycetota</taxon>
        <taxon>Planctomycetia</taxon>
        <taxon>Gemmatales</taxon>
        <taxon>Gemmataceae</taxon>
        <taxon>Gemmata</taxon>
    </lineage>
</organism>
<accession>A0A6P2DLU4</accession>
<feature type="transmembrane region" description="Helical" evidence="7">
    <location>
        <begin position="198"/>
        <end position="218"/>
    </location>
</feature>
<comment type="subcellular location">
    <subcellularLocation>
        <location evidence="1">Membrane</location>
    </subcellularLocation>
</comment>
<gene>
    <name evidence="10" type="ORF">SOIL9_71710</name>
</gene>
<evidence type="ECO:0000256" key="1">
    <source>
        <dbReference type="ARBA" id="ARBA00004370"/>
    </source>
</evidence>
<dbReference type="Proteomes" id="UP000464178">
    <property type="component" value="Chromosome"/>
</dbReference>
<dbReference type="FunFam" id="1.10.287.950:FF:000001">
    <property type="entry name" value="Methyl-accepting chemotaxis sensory transducer"/>
    <property type="match status" value="1"/>
</dbReference>
<comment type="similarity">
    <text evidence="3">Belongs to the methyl-accepting chemotaxis (MCP) protein family.</text>
</comment>
<name>A0A6P2DLU4_9BACT</name>
<dbReference type="CDD" id="cd11386">
    <property type="entry name" value="MCP_signal"/>
    <property type="match status" value="1"/>
</dbReference>
<evidence type="ECO:0000256" key="2">
    <source>
        <dbReference type="ARBA" id="ARBA00022481"/>
    </source>
</evidence>
<dbReference type="Pfam" id="PF00015">
    <property type="entry name" value="MCPsignal"/>
    <property type="match status" value="1"/>
</dbReference>
<dbReference type="RefSeq" id="WP_162673040.1">
    <property type="nucleotide sequence ID" value="NZ_LR593886.1"/>
</dbReference>
<dbReference type="SUPFAM" id="SSF158472">
    <property type="entry name" value="HAMP domain-like"/>
    <property type="match status" value="1"/>
</dbReference>
<dbReference type="Pfam" id="PF00672">
    <property type="entry name" value="HAMP"/>
    <property type="match status" value="2"/>
</dbReference>
<dbReference type="PRINTS" id="PR00260">
    <property type="entry name" value="CHEMTRNSDUCR"/>
</dbReference>
<dbReference type="SMART" id="SM00283">
    <property type="entry name" value="MA"/>
    <property type="match status" value="1"/>
</dbReference>
<dbReference type="Gene3D" id="1.10.287.950">
    <property type="entry name" value="Methyl-accepting chemotaxis protein"/>
    <property type="match status" value="1"/>
</dbReference>
<keyword evidence="7" id="KW-1133">Transmembrane helix</keyword>
<dbReference type="InterPro" id="IPR003660">
    <property type="entry name" value="HAMP_dom"/>
</dbReference>
<evidence type="ECO:0000256" key="3">
    <source>
        <dbReference type="ARBA" id="ARBA00029447"/>
    </source>
</evidence>
<dbReference type="SMART" id="SM00304">
    <property type="entry name" value="HAMP"/>
    <property type="match status" value="2"/>
</dbReference>
<dbReference type="InterPro" id="IPR024478">
    <property type="entry name" value="HlyB_4HB_MCP"/>
</dbReference>
<evidence type="ECO:0000259" key="8">
    <source>
        <dbReference type="PROSITE" id="PS50111"/>
    </source>
</evidence>
<dbReference type="SUPFAM" id="SSF58104">
    <property type="entry name" value="Methyl-accepting chemotaxis protein (MCP) signaling domain"/>
    <property type="match status" value="1"/>
</dbReference>
<evidence type="ECO:0000313" key="11">
    <source>
        <dbReference type="Proteomes" id="UP000464178"/>
    </source>
</evidence>
<evidence type="ECO:0000313" key="10">
    <source>
        <dbReference type="EMBL" id="VTS03474.1"/>
    </source>
</evidence>
<protein>
    <submittedName>
        <fullName evidence="10">Uncharacterized protein</fullName>
    </submittedName>
</protein>
<reference evidence="10 11" key="1">
    <citation type="submission" date="2019-05" db="EMBL/GenBank/DDBJ databases">
        <authorList>
            <consortium name="Science for Life Laboratories"/>
        </authorList>
    </citation>
    <scope>NUCLEOTIDE SEQUENCE [LARGE SCALE GENOMIC DNA]</scope>
    <source>
        <strain evidence="10">Soil9</strain>
    </source>
</reference>
<feature type="region of interest" description="Disordered" evidence="6">
    <location>
        <begin position="380"/>
        <end position="404"/>
    </location>
</feature>
<evidence type="ECO:0000256" key="5">
    <source>
        <dbReference type="SAM" id="Coils"/>
    </source>
</evidence>
<keyword evidence="11" id="KW-1185">Reference proteome</keyword>
<dbReference type="GO" id="GO:0006935">
    <property type="term" value="P:chemotaxis"/>
    <property type="evidence" value="ECO:0007669"/>
    <property type="project" value="UniProtKB-KW"/>
</dbReference>
<dbReference type="InterPro" id="IPR051310">
    <property type="entry name" value="MCP_chemotaxis"/>
</dbReference>
<dbReference type="AlphaFoldDB" id="A0A6P2DLU4"/>
<keyword evidence="7" id="KW-0472">Membrane</keyword>
<evidence type="ECO:0000256" key="6">
    <source>
        <dbReference type="SAM" id="MobiDB-lite"/>
    </source>
</evidence>
<feature type="region of interest" description="Disordered" evidence="6">
    <location>
        <begin position="616"/>
        <end position="670"/>
    </location>
</feature>
<dbReference type="PANTHER" id="PTHR43531">
    <property type="entry name" value="PROTEIN ICFG"/>
    <property type="match status" value="1"/>
</dbReference>